<dbReference type="CDD" id="cd00834">
    <property type="entry name" value="KAS_I_II"/>
    <property type="match status" value="1"/>
</dbReference>
<dbReference type="GO" id="GO:0004315">
    <property type="term" value="F:3-oxoacyl-[acyl-carrier-protein] synthase activity"/>
    <property type="evidence" value="ECO:0007669"/>
    <property type="project" value="InterPro"/>
</dbReference>
<dbReference type="Gene3D" id="3.40.47.10">
    <property type="match status" value="1"/>
</dbReference>
<dbReference type="SMART" id="SM00825">
    <property type="entry name" value="PKS_KS"/>
    <property type="match status" value="1"/>
</dbReference>
<protein>
    <recommendedName>
        <fullName evidence="3">Ketosynthase family 3 (KS3) domain-containing protein</fullName>
    </recommendedName>
</protein>
<organism evidence="4">
    <name type="scientific">marine metagenome</name>
    <dbReference type="NCBI Taxonomy" id="408172"/>
    <lineage>
        <taxon>unclassified sequences</taxon>
        <taxon>metagenomes</taxon>
        <taxon>ecological metagenomes</taxon>
    </lineage>
</organism>
<evidence type="ECO:0000256" key="2">
    <source>
        <dbReference type="ARBA" id="ARBA00022679"/>
    </source>
</evidence>
<dbReference type="GO" id="GO:0005829">
    <property type="term" value="C:cytosol"/>
    <property type="evidence" value="ECO:0007669"/>
    <property type="project" value="TreeGrafter"/>
</dbReference>
<gene>
    <name evidence="4" type="ORF">METZ01_LOCUS157287</name>
</gene>
<dbReference type="InterPro" id="IPR014031">
    <property type="entry name" value="Ketoacyl_synth_C"/>
</dbReference>
<dbReference type="PANTHER" id="PTHR11712">
    <property type="entry name" value="POLYKETIDE SYNTHASE-RELATED"/>
    <property type="match status" value="1"/>
</dbReference>
<keyword evidence="2" id="KW-0808">Transferase</keyword>
<dbReference type="Pfam" id="PF00109">
    <property type="entry name" value="ketoacyl-synt"/>
    <property type="match status" value="1"/>
</dbReference>
<dbReference type="InterPro" id="IPR016039">
    <property type="entry name" value="Thiolase-like"/>
</dbReference>
<dbReference type="PROSITE" id="PS52004">
    <property type="entry name" value="KS3_2"/>
    <property type="match status" value="1"/>
</dbReference>
<evidence type="ECO:0000256" key="1">
    <source>
        <dbReference type="ARBA" id="ARBA00008467"/>
    </source>
</evidence>
<dbReference type="SUPFAM" id="SSF53901">
    <property type="entry name" value="Thiolase-like"/>
    <property type="match status" value="1"/>
</dbReference>
<proteinExistence type="inferred from homology"/>
<feature type="domain" description="Ketosynthase family 3 (KS3)" evidence="3">
    <location>
        <begin position="1"/>
        <end position="382"/>
    </location>
</feature>
<dbReference type="InterPro" id="IPR000794">
    <property type="entry name" value="Beta-ketoacyl_synthase"/>
</dbReference>
<evidence type="ECO:0000313" key="4">
    <source>
        <dbReference type="EMBL" id="SVB04433.1"/>
    </source>
</evidence>
<dbReference type="Pfam" id="PF02801">
    <property type="entry name" value="Ketoacyl-synt_C"/>
    <property type="match status" value="1"/>
</dbReference>
<accession>A0A382ATT2</accession>
<evidence type="ECO:0000259" key="3">
    <source>
        <dbReference type="PROSITE" id="PS52004"/>
    </source>
</evidence>
<dbReference type="AlphaFoldDB" id="A0A382ATT2"/>
<dbReference type="InterPro" id="IPR018201">
    <property type="entry name" value="Ketoacyl_synth_AS"/>
</dbReference>
<sequence length="383" mass="41924">MTVYINAISGLTPFGNLDQTWKGITDNKVCYSELRKFPWDKYTRSKVAGEVKFNAEDYSSISERDREKMPEYMQWALASAQELLDGKELNKERTGVLVSSSLSMYLETIRANAKNVDNTFTFTPNMISNNINIQYGFTGPSTMTSSACSTGMYSVIIGCMLIETGQADNIIAGAFDNSVAPDSYKQFGKLRALSTKFNNTPEKASRPWDTKRDGLVLSEGGAMFLLSNEKTPETLAEISGYSMTNDAYQVVAPHPEGAMIEKCIKDTLNGHIPDLINAHATSTPMGDYIEIDALNRLGLQDVWVTANKSQIGHLMGAAGAMELALSVLSLKHGAITPSLNIDYLEDGYNIKYTPTTKNYMVDSVLCNSFGFGGANASILLSKT</sequence>
<dbReference type="InterPro" id="IPR020841">
    <property type="entry name" value="PKS_Beta-ketoAc_synthase_dom"/>
</dbReference>
<dbReference type="PANTHER" id="PTHR11712:SF336">
    <property type="entry name" value="3-OXOACYL-[ACYL-CARRIER-PROTEIN] SYNTHASE, MITOCHONDRIAL"/>
    <property type="match status" value="1"/>
</dbReference>
<comment type="similarity">
    <text evidence="1">Belongs to the thiolase-like superfamily. Beta-ketoacyl-ACP synthases family.</text>
</comment>
<reference evidence="4" key="1">
    <citation type="submission" date="2018-05" db="EMBL/GenBank/DDBJ databases">
        <authorList>
            <person name="Lanie J.A."/>
            <person name="Ng W.-L."/>
            <person name="Kazmierczak K.M."/>
            <person name="Andrzejewski T.M."/>
            <person name="Davidsen T.M."/>
            <person name="Wayne K.J."/>
            <person name="Tettelin H."/>
            <person name="Glass J.I."/>
            <person name="Rusch D."/>
            <person name="Podicherti R."/>
            <person name="Tsui H.-C.T."/>
            <person name="Winkler M.E."/>
        </authorList>
    </citation>
    <scope>NUCLEOTIDE SEQUENCE</scope>
</reference>
<name>A0A382ATT2_9ZZZZ</name>
<dbReference type="InterPro" id="IPR014030">
    <property type="entry name" value="Ketoacyl_synth_N"/>
</dbReference>
<dbReference type="EMBL" id="UINC01026637">
    <property type="protein sequence ID" value="SVB04433.1"/>
    <property type="molecule type" value="Genomic_DNA"/>
</dbReference>
<dbReference type="PROSITE" id="PS00606">
    <property type="entry name" value="KS3_1"/>
    <property type="match status" value="1"/>
</dbReference>
<dbReference type="GO" id="GO:0006633">
    <property type="term" value="P:fatty acid biosynthetic process"/>
    <property type="evidence" value="ECO:0007669"/>
    <property type="project" value="InterPro"/>
</dbReference>